<keyword evidence="6" id="KW-1185">Reference proteome</keyword>
<feature type="domain" description="Glycosyl transferase family 1" evidence="3">
    <location>
        <begin position="202"/>
        <end position="375"/>
    </location>
</feature>
<dbReference type="Gene3D" id="3.40.50.2000">
    <property type="entry name" value="Glycogen Phosphorylase B"/>
    <property type="match status" value="2"/>
</dbReference>
<feature type="domain" description="Glycosyltransferase subfamily 4-like N-terminal" evidence="4">
    <location>
        <begin position="18"/>
        <end position="191"/>
    </location>
</feature>
<dbReference type="InterPro" id="IPR028098">
    <property type="entry name" value="Glyco_trans_4-like_N"/>
</dbReference>
<dbReference type="SUPFAM" id="SSF53756">
    <property type="entry name" value="UDP-Glycosyltransferase/glycogen phosphorylase"/>
    <property type="match status" value="1"/>
</dbReference>
<reference evidence="5 6" key="1">
    <citation type="submission" date="2019-10" db="EMBL/GenBank/DDBJ databases">
        <title>Rubrobacter sp nov SCSIO 52915 isolated from a deep-sea sediment in the South China Sea.</title>
        <authorList>
            <person name="Chen R.W."/>
        </authorList>
    </citation>
    <scope>NUCLEOTIDE SEQUENCE [LARGE SCALE GENOMIC DNA]</scope>
    <source>
        <strain evidence="5 6">SCSIO 52915</strain>
    </source>
</reference>
<name>A0A6G8Q394_9ACTN</name>
<dbReference type="InterPro" id="IPR001296">
    <property type="entry name" value="Glyco_trans_1"/>
</dbReference>
<dbReference type="Proteomes" id="UP000502706">
    <property type="component" value="Chromosome"/>
</dbReference>
<keyword evidence="1" id="KW-0328">Glycosyltransferase</keyword>
<dbReference type="GO" id="GO:0016758">
    <property type="term" value="F:hexosyltransferase activity"/>
    <property type="evidence" value="ECO:0007669"/>
    <property type="project" value="TreeGrafter"/>
</dbReference>
<dbReference type="EMBL" id="CP045121">
    <property type="protein sequence ID" value="QIN80915.1"/>
    <property type="molecule type" value="Genomic_DNA"/>
</dbReference>
<dbReference type="Pfam" id="PF00534">
    <property type="entry name" value="Glycos_transf_1"/>
    <property type="match status" value="1"/>
</dbReference>
<evidence type="ECO:0000256" key="2">
    <source>
        <dbReference type="ARBA" id="ARBA00022679"/>
    </source>
</evidence>
<evidence type="ECO:0000313" key="6">
    <source>
        <dbReference type="Proteomes" id="UP000502706"/>
    </source>
</evidence>
<sequence>MISEHASPLATLGGEDSGGQNVYVAELARRLGAMGHPVDVFTRRDDEGLPEVVPFSEGVRVVNVSAGPARAVPKDEIFGFMPEFRNAFYRFAADEDAGYDLVHANFWMSGWVACEARRDLGLPFAQTFHALGEVKKREQGDADTSPPERKAAEMRIVEEADRILATCPAEVEELTTLYGADPARLSLVPCGVDGETFRPVDRRAARQALGLPDVPTVVYVGRIVPRKGVDALIRAFALLPPDLGARLVVVGGEPGPGPSPEAARLSDLAAALGVLERVTFVGSRPQGELRGYYGAADVAVSVPHYEPFGMTPLEAMACATPVVGSRVGGIKWSVADGETGLLVPPKDPGALAGRLARLLPDAPLLERMGRAARRRVEECFTWERVAVGAEAAFSEAAGATSGAAQTAR</sequence>
<evidence type="ECO:0000256" key="1">
    <source>
        <dbReference type="ARBA" id="ARBA00022676"/>
    </source>
</evidence>
<dbReference type="KEGG" id="rmar:GBA65_19720"/>
<accession>A0A6G8Q394</accession>
<evidence type="ECO:0000259" key="3">
    <source>
        <dbReference type="Pfam" id="PF00534"/>
    </source>
</evidence>
<dbReference type="PANTHER" id="PTHR45947:SF3">
    <property type="entry name" value="SULFOQUINOVOSYL TRANSFERASE SQD2"/>
    <property type="match status" value="1"/>
</dbReference>
<dbReference type="AlphaFoldDB" id="A0A6G8Q394"/>
<evidence type="ECO:0000259" key="4">
    <source>
        <dbReference type="Pfam" id="PF13579"/>
    </source>
</evidence>
<gene>
    <name evidence="5" type="ORF">GBA65_19720</name>
</gene>
<keyword evidence="2 5" id="KW-0808">Transferase</keyword>
<dbReference type="PANTHER" id="PTHR45947">
    <property type="entry name" value="SULFOQUINOVOSYL TRANSFERASE SQD2"/>
    <property type="match status" value="1"/>
</dbReference>
<evidence type="ECO:0000313" key="5">
    <source>
        <dbReference type="EMBL" id="QIN80915.1"/>
    </source>
</evidence>
<dbReference type="Pfam" id="PF13579">
    <property type="entry name" value="Glyco_trans_4_4"/>
    <property type="match status" value="1"/>
</dbReference>
<protein>
    <submittedName>
        <fullName evidence="5">Glycosyltransferase</fullName>
    </submittedName>
</protein>
<proteinExistence type="predicted"/>
<dbReference type="GO" id="GO:1901137">
    <property type="term" value="P:carbohydrate derivative biosynthetic process"/>
    <property type="evidence" value="ECO:0007669"/>
    <property type="project" value="UniProtKB-ARBA"/>
</dbReference>
<organism evidence="5 6">
    <name type="scientific">Rubrobacter marinus</name>
    <dbReference type="NCBI Taxonomy" id="2653852"/>
    <lineage>
        <taxon>Bacteria</taxon>
        <taxon>Bacillati</taxon>
        <taxon>Actinomycetota</taxon>
        <taxon>Rubrobacteria</taxon>
        <taxon>Rubrobacterales</taxon>
        <taxon>Rubrobacteraceae</taxon>
        <taxon>Rubrobacter</taxon>
    </lineage>
</organism>
<dbReference type="InterPro" id="IPR050194">
    <property type="entry name" value="Glycosyltransferase_grp1"/>
</dbReference>